<dbReference type="GO" id="GO:0006032">
    <property type="term" value="P:chitin catabolic process"/>
    <property type="evidence" value="ECO:0007669"/>
    <property type="project" value="UniProtKB-KW"/>
</dbReference>
<dbReference type="Pfam" id="PF00704">
    <property type="entry name" value="Glyco_hydro_18"/>
    <property type="match status" value="1"/>
</dbReference>
<comment type="subcellular location">
    <subcellularLocation>
        <location evidence="2">Secreted</location>
    </subcellularLocation>
</comment>
<dbReference type="InterPro" id="IPR001223">
    <property type="entry name" value="Glyco_hydro18_cat"/>
</dbReference>
<evidence type="ECO:0000256" key="9">
    <source>
        <dbReference type="ARBA" id="ARBA00023326"/>
    </source>
</evidence>
<comment type="caution">
    <text evidence="13">The sequence shown here is derived from an EMBL/GenBank/DDBJ whole genome shotgun (WGS) entry which is preliminary data.</text>
</comment>
<keyword evidence="8 10" id="KW-0326">Glycosidase</keyword>
<evidence type="ECO:0000256" key="1">
    <source>
        <dbReference type="ARBA" id="ARBA00000822"/>
    </source>
</evidence>
<dbReference type="PANTHER" id="PTHR11177">
    <property type="entry name" value="CHITINASE"/>
    <property type="match status" value="1"/>
</dbReference>
<dbReference type="EMBL" id="JAOQAZ010000046">
    <property type="protein sequence ID" value="KAJ4245450.1"/>
    <property type="molecule type" value="Genomic_DNA"/>
</dbReference>
<dbReference type="Proteomes" id="UP001152049">
    <property type="component" value="Unassembled WGS sequence"/>
</dbReference>
<proteinExistence type="inferred from homology"/>
<comment type="similarity">
    <text evidence="11">Belongs to the glycosyl hydrolase 18 family.</text>
</comment>
<keyword evidence="4" id="KW-0964">Secreted</keyword>
<keyword evidence="9" id="KW-0624">Polysaccharide degradation</keyword>
<dbReference type="InterPro" id="IPR050314">
    <property type="entry name" value="Glycosyl_Hydrlase_18"/>
</dbReference>
<keyword evidence="7" id="KW-0119">Carbohydrate metabolism</keyword>
<keyword evidence="5 10" id="KW-0378">Hydrolase</keyword>
<keyword evidence="14" id="KW-1185">Reference proteome</keyword>
<dbReference type="PANTHER" id="PTHR11177:SF333">
    <property type="entry name" value="CHITINASE"/>
    <property type="match status" value="1"/>
</dbReference>
<evidence type="ECO:0000256" key="6">
    <source>
        <dbReference type="ARBA" id="ARBA00023024"/>
    </source>
</evidence>
<dbReference type="GO" id="GO:0000272">
    <property type="term" value="P:polysaccharide catabolic process"/>
    <property type="evidence" value="ECO:0007669"/>
    <property type="project" value="UniProtKB-KW"/>
</dbReference>
<evidence type="ECO:0000256" key="8">
    <source>
        <dbReference type="ARBA" id="ARBA00023295"/>
    </source>
</evidence>
<dbReference type="GO" id="GO:0008061">
    <property type="term" value="F:chitin binding"/>
    <property type="evidence" value="ECO:0007669"/>
    <property type="project" value="InterPro"/>
</dbReference>
<dbReference type="GO" id="GO:0005576">
    <property type="term" value="C:extracellular region"/>
    <property type="evidence" value="ECO:0007669"/>
    <property type="project" value="UniProtKB-SubCell"/>
</dbReference>
<dbReference type="PROSITE" id="PS51910">
    <property type="entry name" value="GH18_2"/>
    <property type="match status" value="1"/>
</dbReference>
<dbReference type="InterPro" id="IPR011583">
    <property type="entry name" value="Chitinase_II/V-like_cat"/>
</dbReference>
<sequence length="206" mass="23689">MSAARSMDTAVCSKGGDMERVVGYFEGWARNRPCEVFSPEQIPIGLYTHINFAFGTINPKTFSVEADSPEDKKMYERLMFLKKKDKNLKIYLAIGGWTFNDPGPTAHVFSDLAASEDNQKKFFDSLQSFLSQYNFDGLDLDWEYPVDDKRGGKERDYVNFPKFMAKLKKLMDKGDKGLTITLPASYWYLQYFDIKNLASIFPDRVE</sequence>
<keyword evidence="6" id="KW-0146">Chitin degradation</keyword>
<dbReference type="EC" id="3.2.1.14" evidence="3"/>
<dbReference type="AlphaFoldDB" id="A0A9W8RJH7"/>
<gene>
    <name evidence="13" type="ORF">NW762_013959</name>
</gene>
<evidence type="ECO:0000313" key="14">
    <source>
        <dbReference type="Proteomes" id="UP001152049"/>
    </source>
</evidence>
<dbReference type="InterPro" id="IPR001579">
    <property type="entry name" value="Glyco_hydro_18_chit_AS"/>
</dbReference>
<name>A0A9W8RJH7_9HYPO</name>
<feature type="domain" description="GH18" evidence="12">
    <location>
        <begin position="19"/>
        <end position="206"/>
    </location>
</feature>
<dbReference type="OrthoDB" id="73875at2759"/>
<reference evidence="13" key="1">
    <citation type="submission" date="2022-09" db="EMBL/GenBank/DDBJ databases">
        <title>Fusarium specimens isolated from Avocado Roots.</title>
        <authorList>
            <person name="Stajich J."/>
            <person name="Roper C."/>
            <person name="Heimlech-Rivalta G."/>
        </authorList>
    </citation>
    <scope>NUCLEOTIDE SEQUENCE</scope>
    <source>
        <strain evidence="13">CF00136</strain>
    </source>
</reference>
<evidence type="ECO:0000256" key="11">
    <source>
        <dbReference type="RuleBase" id="RU004453"/>
    </source>
</evidence>
<protein>
    <recommendedName>
        <fullName evidence="3">chitinase</fullName>
        <ecNumber evidence="3">3.2.1.14</ecNumber>
    </recommendedName>
</protein>
<evidence type="ECO:0000256" key="10">
    <source>
        <dbReference type="RuleBase" id="RU000489"/>
    </source>
</evidence>
<dbReference type="GO" id="GO:0008843">
    <property type="term" value="F:endochitinase activity"/>
    <property type="evidence" value="ECO:0007669"/>
    <property type="project" value="UniProtKB-EC"/>
</dbReference>
<evidence type="ECO:0000259" key="12">
    <source>
        <dbReference type="PROSITE" id="PS51910"/>
    </source>
</evidence>
<evidence type="ECO:0000256" key="3">
    <source>
        <dbReference type="ARBA" id="ARBA00012729"/>
    </source>
</evidence>
<evidence type="ECO:0000256" key="4">
    <source>
        <dbReference type="ARBA" id="ARBA00022525"/>
    </source>
</evidence>
<dbReference type="PROSITE" id="PS01095">
    <property type="entry name" value="GH18_1"/>
    <property type="match status" value="1"/>
</dbReference>
<comment type="catalytic activity">
    <reaction evidence="1">
        <text>Random endo-hydrolysis of N-acetyl-beta-D-glucosaminide (1-&gt;4)-beta-linkages in chitin and chitodextrins.</text>
        <dbReference type="EC" id="3.2.1.14"/>
    </reaction>
</comment>
<dbReference type="InterPro" id="IPR017853">
    <property type="entry name" value="GH"/>
</dbReference>
<evidence type="ECO:0000256" key="7">
    <source>
        <dbReference type="ARBA" id="ARBA00023277"/>
    </source>
</evidence>
<dbReference type="Gene3D" id="3.20.20.80">
    <property type="entry name" value="Glycosidases"/>
    <property type="match status" value="1"/>
</dbReference>
<dbReference type="SMART" id="SM00636">
    <property type="entry name" value="Glyco_18"/>
    <property type="match status" value="1"/>
</dbReference>
<evidence type="ECO:0000256" key="2">
    <source>
        <dbReference type="ARBA" id="ARBA00004613"/>
    </source>
</evidence>
<dbReference type="SUPFAM" id="SSF51445">
    <property type="entry name" value="(Trans)glycosidases"/>
    <property type="match status" value="1"/>
</dbReference>
<accession>A0A9W8RJH7</accession>
<evidence type="ECO:0000313" key="13">
    <source>
        <dbReference type="EMBL" id="KAJ4245450.1"/>
    </source>
</evidence>
<organism evidence="13 14">
    <name type="scientific">Fusarium torreyae</name>
    <dbReference type="NCBI Taxonomy" id="1237075"/>
    <lineage>
        <taxon>Eukaryota</taxon>
        <taxon>Fungi</taxon>
        <taxon>Dikarya</taxon>
        <taxon>Ascomycota</taxon>
        <taxon>Pezizomycotina</taxon>
        <taxon>Sordariomycetes</taxon>
        <taxon>Hypocreomycetidae</taxon>
        <taxon>Hypocreales</taxon>
        <taxon>Nectriaceae</taxon>
        <taxon>Fusarium</taxon>
    </lineage>
</organism>
<evidence type="ECO:0000256" key="5">
    <source>
        <dbReference type="ARBA" id="ARBA00022801"/>
    </source>
</evidence>